<dbReference type="Proteomes" id="UP000031980">
    <property type="component" value="Unassembled WGS sequence"/>
</dbReference>
<dbReference type="PANTHER" id="PTHR30188">
    <property type="entry name" value="ABC TRANSPORTER PERMEASE PROTEIN-RELATED"/>
    <property type="match status" value="1"/>
</dbReference>
<keyword evidence="5" id="KW-1185">Reference proteome</keyword>
<dbReference type="EMBL" id="JPIT01000016">
    <property type="protein sequence ID" value="KIO46109.1"/>
    <property type="molecule type" value="Genomic_DNA"/>
</dbReference>
<proteinExistence type="predicted"/>
<keyword evidence="1" id="KW-1133">Transmembrane helix</keyword>
<feature type="transmembrane region" description="Helical" evidence="1">
    <location>
        <begin position="43"/>
        <end position="63"/>
    </location>
</feature>
<feature type="transmembrane region" description="Helical" evidence="1">
    <location>
        <begin position="185"/>
        <end position="209"/>
    </location>
</feature>
<comment type="caution">
    <text evidence="2">The sequence shown here is derived from an EMBL/GenBank/DDBJ whole genome shotgun (WGS) entry which is preliminary data.</text>
</comment>
<dbReference type="Pfam" id="PF02405">
    <property type="entry name" value="MlaE"/>
    <property type="match status" value="1"/>
</dbReference>
<keyword evidence="1" id="KW-0812">Transmembrane</keyword>
<name>A0A0C3N9Z4_9PORP</name>
<dbReference type="InterPro" id="IPR030802">
    <property type="entry name" value="Permease_MalE"/>
</dbReference>
<reference evidence="3 4" key="2">
    <citation type="submission" date="2014-07" db="EMBL/GenBank/DDBJ databases">
        <title>Porphyromonadaceae bacterium OUH 334697 = ATCC BAA-2682 = DSM 28341 draft genome.</title>
        <authorList>
            <person name="Sydenham T.V."/>
            <person name="Hasman H."/>
            <person name="Justesen U.S."/>
        </authorList>
    </citation>
    <scope>NUCLEOTIDE SEQUENCE [LARGE SCALE GENOMIC DNA]</scope>
    <source>
        <strain evidence="3 4">OUH 334697</strain>
    </source>
</reference>
<sequence length="245" mass="26804">MKILDRLGAYILFLGKIFTKPEKKRVYLKELLNEFEKLGLNSIVLVMIISFFIGAVLTLQTAYNMSSPLLPRYLIGYLTRETLLLEFSSTIVSLILAGKIGSNIASEIGSMKITEQIEALESMGVNSVSYLVGPKIAAALVINPVLYVFSVFVGIIGGILSGLASGVVNYDDYIHGLHFSFNPYYVTYSIIKTLFFAVIFTSIPAFYGYNVQGGALEVGRASTKAVVDSSIAILVFNLILTKILL</sequence>
<feature type="transmembrane region" description="Helical" evidence="1">
    <location>
        <begin position="145"/>
        <end position="165"/>
    </location>
</feature>
<dbReference type="GO" id="GO:0043190">
    <property type="term" value="C:ATP-binding cassette (ABC) transporter complex"/>
    <property type="evidence" value="ECO:0007669"/>
    <property type="project" value="InterPro"/>
</dbReference>
<evidence type="ECO:0000256" key="1">
    <source>
        <dbReference type="SAM" id="Phobius"/>
    </source>
</evidence>
<gene>
    <name evidence="2" type="ORF">BA92_13405</name>
    <name evidence="3" type="ORF">IE90_04710</name>
</gene>
<dbReference type="Proteomes" id="UP000031937">
    <property type="component" value="Unassembled WGS sequence"/>
</dbReference>
<dbReference type="EMBL" id="JPIU01000049">
    <property type="protein sequence ID" value="KIO42857.1"/>
    <property type="molecule type" value="Genomic_DNA"/>
</dbReference>
<dbReference type="PANTHER" id="PTHR30188:SF4">
    <property type="entry name" value="PROTEIN TRIGALACTOSYLDIACYLGLYCEROL 1, CHLOROPLASTIC"/>
    <property type="match status" value="1"/>
</dbReference>
<reference evidence="2 5" key="1">
    <citation type="submission" date="2014-07" db="EMBL/GenBank/DDBJ databases">
        <title>Porphyromonadaceae bacterium OUH 308042 = ATCC BAA-2681 = DSM 28342 draft genome.</title>
        <authorList>
            <person name="Sydenham T.V."/>
            <person name="Hasman H."/>
            <person name="Justensen U.S."/>
        </authorList>
    </citation>
    <scope>NUCLEOTIDE SEQUENCE [LARGE SCALE GENOMIC DNA]</scope>
    <source>
        <strain evidence="2 5">OUH 308042</strain>
    </source>
</reference>
<protein>
    <submittedName>
        <fullName evidence="2">ABC transporter permease</fullName>
    </submittedName>
</protein>
<keyword evidence="1" id="KW-0472">Membrane</keyword>
<evidence type="ECO:0000313" key="3">
    <source>
        <dbReference type="EMBL" id="KIO46109.1"/>
    </source>
</evidence>
<dbReference type="RefSeq" id="WP_181416495.1">
    <property type="nucleotide sequence ID" value="NZ_JPIT01000016.1"/>
</dbReference>
<accession>A0A0C3N9Z4</accession>
<evidence type="ECO:0000313" key="2">
    <source>
        <dbReference type="EMBL" id="KIO42857.1"/>
    </source>
</evidence>
<dbReference type="GO" id="GO:0005548">
    <property type="term" value="F:phospholipid transporter activity"/>
    <property type="evidence" value="ECO:0007669"/>
    <property type="project" value="TreeGrafter"/>
</dbReference>
<organism evidence="2 5">
    <name type="scientific">Sanguibacteroides justesenii</name>
    <dbReference type="NCBI Taxonomy" id="1547597"/>
    <lineage>
        <taxon>Bacteria</taxon>
        <taxon>Pseudomonadati</taxon>
        <taxon>Bacteroidota</taxon>
        <taxon>Bacteroidia</taxon>
        <taxon>Bacteroidales</taxon>
        <taxon>Porphyromonadaceae</taxon>
        <taxon>Sanguibacteroides</taxon>
    </lineage>
</organism>
<evidence type="ECO:0000313" key="5">
    <source>
        <dbReference type="Proteomes" id="UP000031980"/>
    </source>
</evidence>
<dbReference type="AlphaFoldDB" id="A0A0C3N9Z4"/>
<evidence type="ECO:0000313" key="4">
    <source>
        <dbReference type="Proteomes" id="UP000031937"/>
    </source>
</evidence>